<organism evidence="2 4">
    <name type="scientific">Phytophthora infestans</name>
    <name type="common">Potato late blight agent</name>
    <name type="synonym">Botrytis infestans</name>
    <dbReference type="NCBI Taxonomy" id="4787"/>
    <lineage>
        <taxon>Eukaryota</taxon>
        <taxon>Sar</taxon>
        <taxon>Stramenopiles</taxon>
        <taxon>Oomycota</taxon>
        <taxon>Peronosporomycetes</taxon>
        <taxon>Peronosporales</taxon>
        <taxon>Peronosporaceae</taxon>
        <taxon>Phytophthora</taxon>
    </lineage>
</organism>
<dbReference type="Proteomes" id="UP000704712">
    <property type="component" value="Unassembled WGS sequence"/>
</dbReference>
<dbReference type="EMBL" id="JAACNO010003127">
    <property type="protein sequence ID" value="KAF4128357.1"/>
    <property type="molecule type" value="Genomic_DNA"/>
</dbReference>
<dbReference type="PANTHER" id="PTHR31932">
    <property type="entry name" value="TUBULIN POLYGLUTAMYLASE COMPLEX SUBUNIT 1"/>
    <property type="match status" value="1"/>
</dbReference>
<evidence type="ECO:0000313" key="3">
    <source>
        <dbReference type="EMBL" id="KAF4128357.1"/>
    </source>
</evidence>
<dbReference type="EMBL" id="WSZM01000257">
    <property type="protein sequence ID" value="KAF4036923.1"/>
    <property type="molecule type" value="Genomic_DNA"/>
</dbReference>
<sequence length="271" mass="29037">MPEDYMVKSGAKDMIANAIAEVLTFRPRVPVAFLASHFQGLATNKSAAVVSYLRACHPCSPSFPSAVEKAFYDLAAIEATPPAALSTNAPHPRSNSAGPTPSRKLRAGGPTTISEASLRQLLQQLSTDFPKHLQTKLLDAVLCVSPTSSSQEPSSSQGVGLTHFHRGVRACLLFEELIDAATLLFQGLQPDNSNPAEVSFGTLMNALQSATSHFSREQTAELIPLLSRSSASRTTSQATKAIETSPPTSRHLLQLNDVSSLFFDLVFEQTT</sequence>
<comment type="caution">
    <text evidence="2">The sequence shown here is derived from an EMBL/GenBank/DDBJ whole genome shotgun (WGS) entry which is preliminary data.</text>
</comment>
<proteinExistence type="predicted"/>
<keyword evidence="4" id="KW-1185">Reference proteome</keyword>
<dbReference type="PANTHER" id="PTHR31932:SF2">
    <property type="entry name" value="TUBULIN POLYGLUTAMYLASE COMPLEX SUBUNIT 1"/>
    <property type="match status" value="1"/>
</dbReference>
<name>A0A833SPR5_PHYIN</name>
<evidence type="ECO:0000313" key="4">
    <source>
        <dbReference type="Proteomes" id="UP000602510"/>
    </source>
</evidence>
<evidence type="ECO:0000256" key="1">
    <source>
        <dbReference type="SAM" id="MobiDB-lite"/>
    </source>
</evidence>
<dbReference type="GO" id="GO:0008017">
    <property type="term" value="F:microtubule binding"/>
    <property type="evidence" value="ECO:0007669"/>
    <property type="project" value="TreeGrafter"/>
</dbReference>
<dbReference type="AlphaFoldDB" id="A0A833SPR5"/>
<feature type="compositionally biased region" description="Polar residues" evidence="1">
    <location>
        <begin position="85"/>
        <end position="99"/>
    </location>
</feature>
<dbReference type="InterPro" id="IPR039235">
    <property type="entry name" value="TPGS1"/>
</dbReference>
<feature type="region of interest" description="Disordered" evidence="1">
    <location>
        <begin position="83"/>
        <end position="109"/>
    </location>
</feature>
<protein>
    <submittedName>
        <fullName evidence="2">Uncharacterized protein</fullName>
    </submittedName>
</protein>
<dbReference type="Gene3D" id="1.20.890.10">
    <property type="entry name" value="cAMP-dependent protein kinase regulatory subunit, dimerization-anchoring domain"/>
    <property type="match status" value="1"/>
</dbReference>
<accession>A0A833SPR5</accession>
<dbReference type="Proteomes" id="UP000602510">
    <property type="component" value="Unassembled WGS sequence"/>
</dbReference>
<gene>
    <name evidence="2" type="ORF">GN244_ATG11014</name>
    <name evidence="3" type="ORF">GN958_ATG22435</name>
</gene>
<evidence type="ECO:0000313" key="2">
    <source>
        <dbReference type="EMBL" id="KAF4036923.1"/>
    </source>
</evidence>
<reference evidence="2" key="1">
    <citation type="submission" date="2020-04" db="EMBL/GenBank/DDBJ databases">
        <title>Hybrid Assembly of Korean Phytophthora infestans isolates.</title>
        <authorList>
            <person name="Prokchorchik M."/>
            <person name="Lee Y."/>
            <person name="Seo J."/>
            <person name="Cho J.-H."/>
            <person name="Park Y.-E."/>
            <person name="Jang D.-C."/>
            <person name="Im J.-S."/>
            <person name="Choi J.-G."/>
            <person name="Park H.-J."/>
            <person name="Lee G.-B."/>
            <person name="Lee Y.-G."/>
            <person name="Hong S.-Y."/>
            <person name="Cho K."/>
            <person name="Sohn K.H."/>
        </authorList>
    </citation>
    <scope>NUCLEOTIDE SEQUENCE</scope>
    <source>
        <strain evidence="2">KR_1_A1</strain>
        <strain evidence="3">KR_2_A2</strain>
    </source>
</reference>